<evidence type="ECO:0000313" key="2">
    <source>
        <dbReference type="Proteomes" id="UP000003250"/>
    </source>
</evidence>
<evidence type="ECO:0000313" key="1">
    <source>
        <dbReference type="EMBL" id="EHK52499.1"/>
    </source>
</evidence>
<dbReference type="EMBL" id="AHAM01000322">
    <property type="protein sequence ID" value="EHK52499.1"/>
    <property type="molecule type" value="Genomic_DNA"/>
</dbReference>
<reference evidence="1 2" key="1">
    <citation type="journal article" date="2012" name="J. Bacteriol.">
        <title>Draft Genome Sequence of Mesorhizobium alhagi CCNWXJ12-2T, a Novel Salt-Resistant Species Isolated from the Desert of Northwestern China.</title>
        <authorList>
            <person name="Zhou M."/>
            <person name="Chen W."/>
            <person name="Chen H."/>
            <person name="Wei G."/>
        </authorList>
    </citation>
    <scope>NUCLEOTIDE SEQUENCE [LARGE SCALE GENOMIC DNA]</scope>
    <source>
        <strain evidence="1 2">CCNWXJ12-2</strain>
    </source>
</reference>
<name>H0I3E5_9HYPH</name>
<proteinExistence type="predicted"/>
<dbReference type="Proteomes" id="UP000003250">
    <property type="component" value="Unassembled WGS sequence"/>
</dbReference>
<keyword evidence="2" id="KW-1185">Reference proteome</keyword>
<organism evidence="1 2">
    <name type="scientific">Mesorhizobium alhagi CCNWXJ12-2</name>
    <dbReference type="NCBI Taxonomy" id="1107882"/>
    <lineage>
        <taxon>Bacteria</taxon>
        <taxon>Pseudomonadati</taxon>
        <taxon>Pseudomonadota</taxon>
        <taxon>Alphaproteobacteria</taxon>
        <taxon>Hyphomicrobiales</taxon>
        <taxon>Phyllobacteriaceae</taxon>
        <taxon>Allomesorhizobium</taxon>
    </lineage>
</organism>
<gene>
    <name evidence="1" type="ORF">MAXJ12_35049</name>
</gene>
<accession>H0I3E5</accession>
<dbReference type="Gene3D" id="3.30.420.40">
    <property type="match status" value="1"/>
</dbReference>
<evidence type="ECO:0008006" key="3">
    <source>
        <dbReference type="Google" id="ProtNLM"/>
    </source>
</evidence>
<sequence>LGVKIDPESNKQNLMRVSSPDSAVDVLVIRTDEERAMAEQILSIS</sequence>
<protein>
    <recommendedName>
        <fullName evidence="3">Acetate kinase</fullName>
    </recommendedName>
</protein>
<dbReference type="AlphaFoldDB" id="H0I3E5"/>
<dbReference type="InterPro" id="IPR043129">
    <property type="entry name" value="ATPase_NBD"/>
</dbReference>
<feature type="non-terminal residue" evidence="1">
    <location>
        <position position="1"/>
    </location>
</feature>
<dbReference type="SUPFAM" id="SSF53067">
    <property type="entry name" value="Actin-like ATPase domain"/>
    <property type="match status" value="1"/>
</dbReference>